<feature type="compositionally biased region" description="Basic and acidic residues" evidence="1">
    <location>
        <begin position="337"/>
        <end position="351"/>
    </location>
</feature>
<feature type="compositionally biased region" description="Pro residues" evidence="1">
    <location>
        <begin position="75"/>
        <end position="90"/>
    </location>
</feature>
<dbReference type="AlphaFoldDB" id="A0A0G4I1Y1"/>
<feature type="compositionally biased region" description="Polar residues" evidence="1">
    <location>
        <begin position="65"/>
        <end position="74"/>
    </location>
</feature>
<feature type="region of interest" description="Disordered" evidence="1">
    <location>
        <begin position="1"/>
        <end position="227"/>
    </location>
</feature>
<feature type="compositionally biased region" description="Pro residues" evidence="1">
    <location>
        <begin position="208"/>
        <end position="221"/>
    </location>
</feature>
<sequence length="407" mass="44214">MSAAGGTLRRRSKPKPAPSTHADTVKETLPLPSDERPTPQQIASAKARYFAFPDQKVKMKRRDSCSLSVATQTIPHPPNPPTQSSSPPPALCFNRRLPTAETAVQADIHPTSSTSDPDPLPIPATSPQDCYRISPLMPSVQSDNARKGAKTLHRKEVGEKAKEQEKSPQPASEVSGIAVAAFRDASAVEAEQDWTGHRQRGSIITSSPRPPRLPRSPPPGPRRLSDGEYWRWKREGRSYEENENAGLIQFAPPGIEERPEWVDGNAAIQKEMALASASRALPWAGSSVWSSVRVFRGSMAGRPLCTRSESEQSQSAAVEASGGDAGSRAPCGPRAGPFRDEGSQGDARETETESMNVVQIFSGKIPAARLRQWQPQCVAEAGGVRKKIERGVNRKAGKVRTEFHEMN</sequence>
<organism evidence="2">
    <name type="scientific">Chromera velia CCMP2878</name>
    <dbReference type="NCBI Taxonomy" id="1169474"/>
    <lineage>
        <taxon>Eukaryota</taxon>
        <taxon>Sar</taxon>
        <taxon>Alveolata</taxon>
        <taxon>Colpodellida</taxon>
        <taxon>Chromeraceae</taxon>
        <taxon>Chromera</taxon>
    </lineage>
</organism>
<dbReference type="VEuPathDB" id="CryptoDB:Cvel_34901"/>
<dbReference type="EMBL" id="CDMZ01004786">
    <property type="protein sequence ID" value="CEM50904.1"/>
    <property type="molecule type" value="Genomic_DNA"/>
</dbReference>
<accession>A0A0G4I1Y1</accession>
<feature type="compositionally biased region" description="Low complexity" evidence="1">
    <location>
        <begin position="311"/>
        <end position="321"/>
    </location>
</feature>
<protein>
    <submittedName>
        <fullName evidence="2">Uncharacterized protein</fullName>
    </submittedName>
</protein>
<feature type="compositionally biased region" description="Basic and acidic residues" evidence="1">
    <location>
        <begin position="154"/>
        <end position="166"/>
    </location>
</feature>
<evidence type="ECO:0000256" key="1">
    <source>
        <dbReference type="SAM" id="MobiDB-lite"/>
    </source>
</evidence>
<evidence type="ECO:0000313" key="2">
    <source>
        <dbReference type="EMBL" id="CEM50904.1"/>
    </source>
</evidence>
<feature type="region of interest" description="Disordered" evidence="1">
    <location>
        <begin position="304"/>
        <end position="354"/>
    </location>
</feature>
<reference evidence="2" key="1">
    <citation type="submission" date="2014-11" db="EMBL/GenBank/DDBJ databases">
        <authorList>
            <person name="Otto D Thomas"/>
            <person name="Naeem Raeece"/>
        </authorList>
    </citation>
    <scope>NUCLEOTIDE SEQUENCE</scope>
</reference>
<proteinExistence type="predicted"/>
<gene>
    <name evidence="2" type="ORF">Cvel_34901</name>
</gene>
<name>A0A0G4I1Y1_9ALVE</name>